<proteinExistence type="inferred from homology"/>
<dbReference type="EMBL" id="FWWU01000007">
    <property type="protein sequence ID" value="SMB84295.1"/>
    <property type="molecule type" value="Genomic_DNA"/>
</dbReference>
<evidence type="ECO:0000313" key="4">
    <source>
        <dbReference type="Proteomes" id="UP000192582"/>
    </source>
</evidence>
<dbReference type="RefSeq" id="WP_084046764.1">
    <property type="nucleotide sequence ID" value="NZ_FWWU01000007.1"/>
</dbReference>
<evidence type="ECO:0000256" key="1">
    <source>
        <dbReference type="ARBA" id="ARBA00006817"/>
    </source>
</evidence>
<gene>
    <name evidence="3" type="ORF">SAMN00790413_05072</name>
</gene>
<accession>A0A1W1UT43</accession>
<dbReference type="STRING" id="695939.SAMN00790413_05072"/>
<dbReference type="Gene3D" id="3.30.530.20">
    <property type="match status" value="1"/>
</dbReference>
<dbReference type="AlphaFoldDB" id="A0A1W1UT43"/>
<dbReference type="InterPro" id="IPR013538">
    <property type="entry name" value="ASHA1/2-like_C"/>
</dbReference>
<protein>
    <submittedName>
        <fullName evidence="3">Uncharacterized conserved protein YndB, AHSA1/START domain</fullName>
    </submittedName>
</protein>
<sequence>MTATHTPAITSNIEAGRTLVLERTFKAPRALIYAAFSQAEHLRHWWAPQGWEIPHCTVDFRPEGKWHYCMKCVDPAQGDFYGMDSWGLGIYRDIQAPERIVYTDYFSDADAGINPDLPSTLSTLTFEEVPGGTRVINRAEYNSEGALQTVLDMGMLQGISQTWDRLAEYLSTQG</sequence>
<evidence type="ECO:0000259" key="2">
    <source>
        <dbReference type="Pfam" id="PF08327"/>
    </source>
</evidence>
<organism evidence="3 4">
    <name type="scientific">Deinococcus hopiensis KR-140</name>
    <dbReference type="NCBI Taxonomy" id="695939"/>
    <lineage>
        <taxon>Bacteria</taxon>
        <taxon>Thermotogati</taxon>
        <taxon>Deinococcota</taxon>
        <taxon>Deinococci</taxon>
        <taxon>Deinococcales</taxon>
        <taxon>Deinococcaceae</taxon>
        <taxon>Deinococcus</taxon>
    </lineage>
</organism>
<comment type="similarity">
    <text evidence="1">Belongs to the AHA1 family.</text>
</comment>
<feature type="domain" description="Activator of Hsp90 ATPase homologue 1/2-like C-terminal" evidence="2">
    <location>
        <begin position="26"/>
        <end position="170"/>
    </location>
</feature>
<keyword evidence="4" id="KW-1185">Reference proteome</keyword>
<dbReference type="Pfam" id="PF08327">
    <property type="entry name" value="AHSA1"/>
    <property type="match status" value="1"/>
</dbReference>
<dbReference type="InterPro" id="IPR023393">
    <property type="entry name" value="START-like_dom_sf"/>
</dbReference>
<reference evidence="3 4" key="1">
    <citation type="submission" date="2017-04" db="EMBL/GenBank/DDBJ databases">
        <authorList>
            <person name="Afonso C.L."/>
            <person name="Miller P.J."/>
            <person name="Scott M.A."/>
            <person name="Spackman E."/>
            <person name="Goraichik I."/>
            <person name="Dimitrov K.M."/>
            <person name="Suarez D.L."/>
            <person name="Swayne D.E."/>
        </authorList>
    </citation>
    <scope>NUCLEOTIDE SEQUENCE [LARGE SCALE GENOMIC DNA]</scope>
    <source>
        <strain evidence="3 4">KR-140</strain>
    </source>
</reference>
<evidence type="ECO:0000313" key="3">
    <source>
        <dbReference type="EMBL" id="SMB84295.1"/>
    </source>
</evidence>
<dbReference type="SUPFAM" id="SSF55961">
    <property type="entry name" value="Bet v1-like"/>
    <property type="match status" value="1"/>
</dbReference>
<dbReference type="CDD" id="cd07814">
    <property type="entry name" value="SRPBCC_CalC_Aha1-like"/>
    <property type="match status" value="1"/>
</dbReference>
<name>A0A1W1UT43_9DEIO</name>
<dbReference type="Proteomes" id="UP000192582">
    <property type="component" value="Unassembled WGS sequence"/>
</dbReference>
<dbReference type="OrthoDB" id="118413at2"/>